<dbReference type="EMBL" id="RBNH01000015">
    <property type="protein sequence ID" value="RKO21790.1"/>
    <property type="molecule type" value="Genomic_DNA"/>
</dbReference>
<dbReference type="GO" id="GO:0006825">
    <property type="term" value="P:copper ion transport"/>
    <property type="evidence" value="ECO:0007669"/>
    <property type="project" value="InterPro"/>
</dbReference>
<evidence type="ECO:0000256" key="6">
    <source>
        <dbReference type="SAM" id="SignalP"/>
    </source>
</evidence>
<comment type="subcellular location">
    <subcellularLocation>
        <location evidence="1">Cell envelope</location>
    </subcellularLocation>
</comment>
<evidence type="ECO:0000313" key="8">
    <source>
        <dbReference type="EMBL" id="RKO21790.1"/>
    </source>
</evidence>
<dbReference type="Pfam" id="PF04234">
    <property type="entry name" value="CopC"/>
    <property type="match status" value="1"/>
</dbReference>
<dbReference type="PANTHER" id="PTHR34820">
    <property type="entry name" value="INNER MEMBRANE PROTEIN YEBZ"/>
    <property type="match status" value="1"/>
</dbReference>
<dbReference type="RefSeq" id="WP_120693010.1">
    <property type="nucleotide sequence ID" value="NZ_RBNH01000015.1"/>
</dbReference>
<evidence type="ECO:0000256" key="1">
    <source>
        <dbReference type="ARBA" id="ARBA00004196"/>
    </source>
</evidence>
<feature type="transmembrane region" description="Helical" evidence="5">
    <location>
        <begin position="179"/>
        <end position="199"/>
    </location>
</feature>
<feature type="domain" description="CopC" evidence="7">
    <location>
        <begin position="32"/>
        <end position="126"/>
    </location>
</feature>
<dbReference type="InterPro" id="IPR014755">
    <property type="entry name" value="Cu-Rt/internalin_Ig-like"/>
</dbReference>
<dbReference type="GO" id="GO:0042597">
    <property type="term" value="C:periplasmic space"/>
    <property type="evidence" value="ECO:0007669"/>
    <property type="project" value="InterPro"/>
</dbReference>
<evidence type="ECO:0000256" key="5">
    <source>
        <dbReference type="SAM" id="Phobius"/>
    </source>
</evidence>
<keyword evidence="5" id="KW-0472">Membrane</keyword>
<evidence type="ECO:0000259" key="7">
    <source>
        <dbReference type="Pfam" id="PF04234"/>
    </source>
</evidence>
<name>A0A3B0FPG3_PSEPS</name>
<evidence type="ECO:0000256" key="4">
    <source>
        <dbReference type="ARBA" id="ARBA00023008"/>
    </source>
</evidence>
<dbReference type="Proteomes" id="UP000273159">
    <property type="component" value="Unassembled WGS sequence"/>
</dbReference>
<protein>
    <submittedName>
        <fullName evidence="8">Copper resistance protein CopC</fullName>
    </submittedName>
</protein>
<organism evidence="8 9">
    <name type="scientific">Pseudarthrobacter phenanthrenivorans</name>
    <name type="common">Arthrobacter phenanthrenivorans</name>
    <dbReference type="NCBI Taxonomy" id="361575"/>
    <lineage>
        <taxon>Bacteria</taxon>
        <taxon>Bacillati</taxon>
        <taxon>Actinomycetota</taxon>
        <taxon>Actinomycetes</taxon>
        <taxon>Micrococcales</taxon>
        <taxon>Micrococcaceae</taxon>
        <taxon>Pseudarthrobacter</taxon>
    </lineage>
</organism>
<dbReference type="Gene3D" id="2.60.40.1220">
    <property type="match status" value="1"/>
</dbReference>
<reference evidence="9" key="2">
    <citation type="submission" date="2018-10" db="EMBL/GenBank/DDBJ databases">
        <authorList>
            <person name="Wang Y."/>
            <person name="Wang J."/>
            <person name="Yang X."/>
            <person name="Wang Z."/>
            <person name="Huang Y."/>
        </authorList>
    </citation>
    <scope>NUCLEOTIDE SEQUENCE [LARGE SCALE GENOMIC DNA]</scope>
    <source>
        <strain evidence="9">J015</strain>
    </source>
</reference>
<keyword evidence="5" id="KW-0812">Transmembrane</keyword>
<reference evidence="8 9" key="1">
    <citation type="submission" date="2018-10" db="EMBL/GenBank/DDBJ databases">
        <title>Genome-guide identification and characterization of bacteria that degrade polycyclic aromatic hydrocarbons and resist hexavalent chromium simultaneously.</title>
        <authorList>
            <person name="Feng H."/>
        </authorList>
    </citation>
    <scope>NUCLEOTIDE SEQUENCE [LARGE SCALE GENOMIC DNA]</scope>
    <source>
        <strain evidence="8 9">J015</strain>
    </source>
</reference>
<sequence>MTFSFRRVGTTAALTASLALAAFFGAAPAQAHDALASTSPTDGQTITTNPGKVSITLTNPPNTGIPGSNVLTVTAPDGHVISSGEVTVEGATLSTAAEIDHDGKHTVQWRAVSADGHPIEGTFSFTYTPEAAASAAPSAATPSATATAATSAAAAPAPSAAATEAATDPAAQTEPANPAGWVIGAVVLLAALAGLIYFLRRRNKAGTTA</sequence>
<dbReference type="GO" id="GO:0046688">
    <property type="term" value="P:response to copper ion"/>
    <property type="evidence" value="ECO:0007669"/>
    <property type="project" value="InterPro"/>
</dbReference>
<gene>
    <name evidence="8" type="ORF">D7Z96_15100</name>
</gene>
<dbReference type="AlphaFoldDB" id="A0A3B0FPG3"/>
<dbReference type="GO" id="GO:0005507">
    <property type="term" value="F:copper ion binding"/>
    <property type="evidence" value="ECO:0007669"/>
    <property type="project" value="InterPro"/>
</dbReference>
<dbReference type="GO" id="GO:0005886">
    <property type="term" value="C:plasma membrane"/>
    <property type="evidence" value="ECO:0007669"/>
    <property type="project" value="TreeGrafter"/>
</dbReference>
<feature type="chain" id="PRO_5039143496" evidence="6">
    <location>
        <begin position="32"/>
        <end position="209"/>
    </location>
</feature>
<feature type="signal peptide" evidence="6">
    <location>
        <begin position="1"/>
        <end position="31"/>
    </location>
</feature>
<proteinExistence type="predicted"/>
<comment type="caution">
    <text evidence="8">The sequence shown here is derived from an EMBL/GenBank/DDBJ whole genome shotgun (WGS) entry which is preliminary data.</text>
</comment>
<keyword evidence="2" id="KW-0479">Metal-binding</keyword>
<dbReference type="SUPFAM" id="SSF81296">
    <property type="entry name" value="E set domains"/>
    <property type="match status" value="1"/>
</dbReference>
<dbReference type="InterPro" id="IPR032694">
    <property type="entry name" value="CopC/D"/>
</dbReference>
<dbReference type="InterPro" id="IPR007348">
    <property type="entry name" value="CopC_dom"/>
</dbReference>
<dbReference type="InterPro" id="IPR014756">
    <property type="entry name" value="Ig_E-set"/>
</dbReference>
<accession>A0A3B0FPG3</accession>
<dbReference type="PANTHER" id="PTHR34820:SF4">
    <property type="entry name" value="INNER MEMBRANE PROTEIN YEBZ"/>
    <property type="match status" value="1"/>
</dbReference>
<evidence type="ECO:0000256" key="3">
    <source>
        <dbReference type="ARBA" id="ARBA00022729"/>
    </source>
</evidence>
<dbReference type="GO" id="GO:0030313">
    <property type="term" value="C:cell envelope"/>
    <property type="evidence" value="ECO:0007669"/>
    <property type="project" value="UniProtKB-SubCell"/>
</dbReference>
<evidence type="ECO:0000313" key="9">
    <source>
        <dbReference type="Proteomes" id="UP000273159"/>
    </source>
</evidence>
<keyword evidence="5" id="KW-1133">Transmembrane helix</keyword>
<keyword evidence="3 6" id="KW-0732">Signal</keyword>
<keyword evidence="4" id="KW-0186">Copper</keyword>
<evidence type="ECO:0000256" key="2">
    <source>
        <dbReference type="ARBA" id="ARBA00022723"/>
    </source>
</evidence>